<keyword evidence="4 7" id="KW-0808">Transferase</keyword>
<dbReference type="SUPFAM" id="SSF53335">
    <property type="entry name" value="S-adenosyl-L-methionine-dependent methyltransferases"/>
    <property type="match status" value="1"/>
</dbReference>
<name>A0A396ZX12_APHAT</name>
<dbReference type="PANTHER" id="PTHR12049:SF5">
    <property type="entry name" value="PROTEIN ARGININE METHYLTRANSFERASE NDUFAF7 HOMOLOG, MITOCHONDRIAL"/>
    <property type="match status" value="1"/>
</dbReference>
<evidence type="ECO:0000256" key="7">
    <source>
        <dbReference type="RuleBase" id="RU364114"/>
    </source>
</evidence>
<dbReference type="GO" id="GO:0032259">
    <property type="term" value="P:methylation"/>
    <property type="evidence" value="ECO:0007669"/>
    <property type="project" value="UniProtKB-KW"/>
</dbReference>
<dbReference type="GO" id="GO:0005739">
    <property type="term" value="C:mitochondrion"/>
    <property type="evidence" value="ECO:0007669"/>
    <property type="project" value="UniProtKB-SubCell"/>
</dbReference>
<dbReference type="EMBL" id="QUTA01010089">
    <property type="protein sequence ID" value="RHY00090.1"/>
    <property type="molecule type" value="Genomic_DNA"/>
</dbReference>
<comment type="subcellular location">
    <subcellularLocation>
        <location evidence="1 7">Mitochondrion</location>
    </subcellularLocation>
</comment>
<dbReference type="InterPro" id="IPR038375">
    <property type="entry name" value="NDUFAF7_sf"/>
</dbReference>
<evidence type="ECO:0000256" key="3">
    <source>
        <dbReference type="ARBA" id="ARBA00022603"/>
    </source>
</evidence>
<dbReference type="VEuPathDB" id="FungiDB:H257_10831"/>
<organism evidence="8 9">
    <name type="scientific">Aphanomyces astaci</name>
    <name type="common">Crayfish plague agent</name>
    <dbReference type="NCBI Taxonomy" id="112090"/>
    <lineage>
        <taxon>Eukaryota</taxon>
        <taxon>Sar</taxon>
        <taxon>Stramenopiles</taxon>
        <taxon>Oomycota</taxon>
        <taxon>Saprolegniomycetes</taxon>
        <taxon>Saprolegniales</taxon>
        <taxon>Verrucalvaceae</taxon>
        <taxon>Aphanomyces</taxon>
    </lineage>
</organism>
<keyword evidence="3 7" id="KW-0489">Methyltransferase</keyword>
<evidence type="ECO:0000256" key="2">
    <source>
        <dbReference type="ARBA" id="ARBA00005891"/>
    </source>
</evidence>
<dbReference type="Proteomes" id="UP000266239">
    <property type="component" value="Unassembled WGS sequence"/>
</dbReference>
<protein>
    <recommendedName>
        <fullName evidence="7">Protein arginine methyltransferase NDUFAF7</fullName>
        <ecNumber evidence="7">2.1.1.320</ecNumber>
    </recommendedName>
</protein>
<evidence type="ECO:0000313" key="9">
    <source>
        <dbReference type="Proteomes" id="UP000266239"/>
    </source>
</evidence>
<comment type="similarity">
    <text evidence="2 7">Belongs to the NDUFAF7 family.</text>
</comment>
<proteinExistence type="inferred from homology"/>
<dbReference type="EC" id="2.1.1.320" evidence="7"/>
<comment type="caution">
    <text evidence="8">The sequence shown here is derived from an EMBL/GenBank/DDBJ whole genome shotgun (WGS) entry which is preliminary data.</text>
</comment>
<accession>A0A396ZX12</accession>
<dbReference type="GO" id="GO:0035243">
    <property type="term" value="F:protein-arginine omega-N symmetric methyltransferase activity"/>
    <property type="evidence" value="ECO:0007669"/>
    <property type="project" value="UniProtKB-EC"/>
</dbReference>
<dbReference type="Gene3D" id="3.40.50.12710">
    <property type="match status" value="1"/>
</dbReference>
<evidence type="ECO:0000256" key="4">
    <source>
        <dbReference type="ARBA" id="ARBA00022679"/>
    </source>
</evidence>
<dbReference type="VEuPathDB" id="FungiDB:H257_10830"/>
<dbReference type="PANTHER" id="PTHR12049">
    <property type="entry name" value="PROTEIN ARGININE METHYLTRANSFERASE NDUFAF7, MITOCHONDRIAL"/>
    <property type="match status" value="1"/>
</dbReference>
<sequence length="522" mass="58882">MLALRVRSIVRLRVPLLHVASFSSDDAPVKPQFEDILRDIHIENDAKKKPSVHKLTALFRSVTSRQDLIEAAKTLRIYEVNFVDPKQQTAGEFIKAAIKQDAEDLALKTFQQHHRIGMFVSTGSLNNLLVHLYKKKDHASALTLYRELKLYKVEPNVETYSLVLRHLLGANEFAQLLDTLATAGGGGHRRQMSMLTRDYIHKCLYSKEDGYFTSEKREVLHAPKEPMAFHDFWGKREYKAALAKLYQEAWMTPVEVFYPYYSHAIANYMLMSPFTTDKLSIYEIGGGAGTNAKCILDYIQEQAPALYEHTTYTLIEISPRMAARQRERIKDHAGVATVINTDILTYSAQFPAFKDSCYFVAMEVLDNLPHDKVSQDGGEWFETWVDPTTLSEQRRPLEDPLVRQTLDHFPIDLPLREGYKPATRFVRKAMGMADKTLHSAFVPTGAMQLLHTLRTSFPKHHLIAADFDELPAPSLDASSSHPLFHHPRSPTSTASGPLHAANAPLVASKTAGIVLLKVGLVC</sequence>
<gene>
    <name evidence="8" type="ORF">DYB25_002403</name>
</gene>
<keyword evidence="5 7" id="KW-0496">Mitochondrion</keyword>
<dbReference type="InterPro" id="IPR029063">
    <property type="entry name" value="SAM-dependent_MTases_sf"/>
</dbReference>
<evidence type="ECO:0000313" key="8">
    <source>
        <dbReference type="EMBL" id="RHY00090.1"/>
    </source>
</evidence>
<evidence type="ECO:0000256" key="6">
    <source>
        <dbReference type="ARBA" id="ARBA00048612"/>
    </source>
</evidence>
<dbReference type="Gene3D" id="1.25.40.10">
    <property type="entry name" value="Tetratricopeptide repeat domain"/>
    <property type="match status" value="1"/>
</dbReference>
<dbReference type="InterPro" id="IPR003788">
    <property type="entry name" value="NDUFAF7"/>
</dbReference>
<evidence type="ECO:0000256" key="5">
    <source>
        <dbReference type="ARBA" id="ARBA00023128"/>
    </source>
</evidence>
<comment type="function">
    <text evidence="7">Arginine methyltransferase involved in the assembly or stability of mitochondrial NADH:ubiquinone oxidoreductase complex (complex I).</text>
</comment>
<dbReference type="Pfam" id="PF02636">
    <property type="entry name" value="Methyltransf_28"/>
    <property type="match status" value="1"/>
</dbReference>
<comment type="catalytic activity">
    <reaction evidence="6 7">
        <text>L-arginyl-[protein] + 2 S-adenosyl-L-methionine = N(omega),N(omega)'-dimethyl-L-arginyl-[protein] + 2 S-adenosyl-L-homocysteine + 2 H(+)</text>
        <dbReference type="Rhea" id="RHEA:48108"/>
        <dbReference type="Rhea" id="RHEA-COMP:10532"/>
        <dbReference type="Rhea" id="RHEA-COMP:11992"/>
        <dbReference type="ChEBI" id="CHEBI:15378"/>
        <dbReference type="ChEBI" id="CHEBI:29965"/>
        <dbReference type="ChEBI" id="CHEBI:57856"/>
        <dbReference type="ChEBI" id="CHEBI:59789"/>
        <dbReference type="ChEBI" id="CHEBI:88221"/>
        <dbReference type="EC" id="2.1.1.320"/>
    </reaction>
</comment>
<dbReference type="InterPro" id="IPR011990">
    <property type="entry name" value="TPR-like_helical_dom_sf"/>
</dbReference>
<dbReference type="AlphaFoldDB" id="A0A396ZX12"/>
<reference evidence="8 9" key="1">
    <citation type="submission" date="2018-08" db="EMBL/GenBank/DDBJ databases">
        <title>Aphanomyces genome sequencing and annotation.</title>
        <authorList>
            <person name="Minardi D."/>
            <person name="Oidtmann B."/>
            <person name="Van Der Giezen M."/>
            <person name="Studholme D.J."/>
        </authorList>
    </citation>
    <scope>NUCLEOTIDE SEQUENCE [LARGE SCALE GENOMIC DNA]</scope>
    <source>
        <strain evidence="8 9">Yx</strain>
    </source>
</reference>
<evidence type="ECO:0000256" key="1">
    <source>
        <dbReference type="ARBA" id="ARBA00004173"/>
    </source>
</evidence>